<proteinExistence type="predicted"/>
<evidence type="ECO:0000313" key="2">
    <source>
        <dbReference type="EMBL" id="MCD7470910.1"/>
    </source>
</evidence>
<gene>
    <name evidence="2" type="ORF">HAX54_011115</name>
</gene>
<reference evidence="2 3" key="1">
    <citation type="journal article" date="2021" name="BMC Genomics">
        <title>Datura genome reveals duplications of psychoactive alkaloid biosynthetic genes and high mutation rate following tissue culture.</title>
        <authorList>
            <person name="Rajewski A."/>
            <person name="Carter-House D."/>
            <person name="Stajich J."/>
            <person name="Litt A."/>
        </authorList>
    </citation>
    <scope>NUCLEOTIDE SEQUENCE [LARGE SCALE GENOMIC DNA]</scope>
    <source>
        <strain evidence="2">AR-01</strain>
    </source>
</reference>
<evidence type="ECO:0000313" key="3">
    <source>
        <dbReference type="Proteomes" id="UP000823775"/>
    </source>
</evidence>
<dbReference type="EMBL" id="JACEIK010001629">
    <property type="protein sequence ID" value="MCD7470910.1"/>
    <property type="molecule type" value="Genomic_DNA"/>
</dbReference>
<evidence type="ECO:0000256" key="1">
    <source>
        <dbReference type="SAM" id="MobiDB-lite"/>
    </source>
</evidence>
<accession>A0ABS8TIX6</accession>
<feature type="region of interest" description="Disordered" evidence="1">
    <location>
        <begin position="1"/>
        <end position="31"/>
    </location>
</feature>
<comment type="caution">
    <text evidence="2">The sequence shown here is derived from an EMBL/GenBank/DDBJ whole genome shotgun (WGS) entry which is preliminary data.</text>
</comment>
<protein>
    <submittedName>
        <fullName evidence="2">Uncharacterized protein</fullName>
    </submittedName>
</protein>
<sequence length="117" mass="12857">GLRGTAPSRRPSLCDMGPSRRGSTSAPPAMVRRVPCPELKDEHITRVKVKAGVAKVSEKEKLAHTVSLRDWSVSRSLISEFISMTRRCLTTKPTELVRVHDGSVARSCFFAIASVPR</sequence>
<organism evidence="2 3">
    <name type="scientific">Datura stramonium</name>
    <name type="common">Jimsonweed</name>
    <name type="synonym">Common thornapple</name>
    <dbReference type="NCBI Taxonomy" id="4076"/>
    <lineage>
        <taxon>Eukaryota</taxon>
        <taxon>Viridiplantae</taxon>
        <taxon>Streptophyta</taxon>
        <taxon>Embryophyta</taxon>
        <taxon>Tracheophyta</taxon>
        <taxon>Spermatophyta</taxon>
        <taxon>Magnoliopsida</taxon>
        <taxon>eudicotyledons</taxon>
        <taxon>Gunneridae</taxon>
        <taxon>Pentapetalae</taxon>
        <taxon>asterids</taxon>
        <taxon>lamiids</taxon>
        <taxon>Solanales</taxon>
        <taxon>Solanaceae</taxon>
        <taxon>Solanoideae</taxon>
        <taxon>Datureae</taxon>
        <taxon>Datura</taxon>
    </lineage>
</organism>
<dbReference type="Proteomes" id="UP000823775">
    <property type="component" value="Unassembled WGS sequence"/>
</dbReference>
<keyword evidence="3" id="KW-1185">Reference proteome</keyword>
<name>A0ABS8TIX6_DATST</name>
<feature type="non-terminal residue" evidence="2">
    <location>
        <position position="1"/>
    </location>
</feature>